<dbReference type="OMA" id="TTDDYEL"/>
<evidence type="ECO:0000256" key="1">
    <source>
        <dbReference type="SAM" id="MobiDB-lite"/>
    </source>
</evidence>
<protein>
    <submittedName>
        <fullName evidence="2">Uncharacterized protein</fullName>
    </submittedName>
</protein>
<organism evidence="2 3">
    <name type="scientific">Wolfiporia cocos (strain MD-104)</name>
    <name type="common">Brown rot fungus</name>
    <dbReference type="NCBI Taxonomy" id="742152"/>
    <lineage>
        <taxon>Eukaryota</taxon>
        <taxon>Fungi</taxon>
        <taxon>Dikarya</taxon>
        <taxon>Basidiomycota</taxon>
        <taxon>Agaricomycotina</taxon>
        <taxon>Agaricomycetes</taxon>
        <taxon>Polyporales</taxon>
        <taxon>Phaeolaceae</taxon>
        <taxon>Wolfiporia</taxon>
    </lineage>
</organism>
<name>A0A2H3J814_WOLCO</name>
<dbReference type="EMBL" id="KB467865">
    <property type="protein sequence ID" value="PCH35923.1"/>
    <property type="molecule type" value="Genomic_DNA"/>
</dbReference>
<reference evidence="2 3" key="1">
    <citation type="journal article" date="2012" name="Science">
        <title>The Paleozoic origin of enzymatic lignin decomposition reconstructed from 31 fungal genomes.</title>
        <authorList>
            <person name="Floudas D."/>
            <person name="Binder M."/>
            <person name="Riley R."/>
            <person name="Barry K."/>
            <person name="Blanchette R.A."/>
            <person name="Henrissat B."/>
            <person name="Martinez A.T."/>
            <person name="Otillar R."/>
            <person name="Spatafora J.W."/>
            <person name="Yadav J.S."/>
            <person name="Aerts A."/>
            <person name="Benoit I."/>
            <person name="Boyd A."/>
            <person name="Carlson A."/>
            <person name="Copeland A."/>
            <person name="Coutinho P.M."/>
            <person name="de Vries R.P."/>
            <person name="Ferreira P."/>
            <person name="Findley K."/>
            <person name="Foster B."/>
            <person name="Gaskell J."/>
            <person name="Glotzer D."/>
            <person name="Gorecki P."/>
            <person name="Heitman J."/>
            <person name="Hesse C."/>
            <person name="Hori C."/>
            <person name="Igarashi K."/>
            <person name="Jurgens J.A."/>
            <person name="Kallen N."/>
            <person name="Kersten P."/>
            <person name="Kohler A."/>
            <person name="Kuees U."/>
            <person name="Kumar T.K.A."/>
            <person name="Kuo A."/>
            <person name="LaButti K."/>
            <person name="Larrondo L.F."/>
            <person name="Lindquist E."/>
            <person name="Ling A."/>
            <person name="Lombard V."/>
            <person name="Lucas S."/>
            <person name="Lundell T."/>
            <person name="Martin R."/>
            <person name="McLaughlin D.J."/>
            <person name="Morgenstern I."/>
            <person name="Morin E."/>
            <person name="Murat C."/>
            <person name="Nagy L.G."/>
            <person name="Nolan M."/>
            <person name="Ohm R.A."/>
            <person name="Patyshakuliyeva A."/>
            <person name="Rokas A."/>
            <person name="Ruiz-Duenas F.J."/>
            <person name="Sabat G."/>
            <person name="Salamov A."/>
            <person name="Samejima M."/>
            <person name="Schmutz J."/>
            <person name="Slot J.C."/>
            <person name="St John F."/>
            <person name="Stenlid J."/>
            <person name="Sun H."/>
            <person name="Sun S."/>
            <person name="Syed K."/>
            <person name="Tsang A."/>
            <person name="Wiebenga A."/>
            <person name="Young D."/>
            <person name="Pisabarro A."/>
            <person name="Eastwood D.C."/>
            <person name="Martin F."/>
            <person name="Cullen D."/>
            <person name="Grigoriev I.V."/>
            <person name="Hibbett D.S."/>
        </authorList>
    </citation>
    <scope>NUCLEOTIDE SEQUENCE [LARGE SCALE GENOMIC DNA]</scope>
    <source>
        <strain evidence="2 3">MD-104</strain>
    </source>
</reference>
<gene>
    <name evidence="2" type="ORF">WOLCODRAFT_166545</name>
</gene>
<sequence>MDATATAVSVQPTAPAPAALTEGPVPMSFPAILRTPGLSDRFAHLLPALGDRVAVPAVPKRNRRNDKEGKRRVRRKENAQFVGNAQVVHSTERDYAPRSILIPPAAPPTREPSSAAVGRFSLSLKGMRRMLRRVPRRSCDVESVLLAWFADDVLLAPDDAAPLAFPGAPLGETGVVVEMQRGPLGPVPRLRATLCTACTRFHGVDDPPHRLMNLLYPNVTRPTRAPAMPRAPRPARARNPATGLSEYYSPDVASDSGSERDPDETLRLVAIVEASAPRASRLLSDDEWPVIDVDA</sequence>
<proteinExistence type="predicted"/>
<dbReference type="AlphaFoldDB" id="A0A2H3J814"/>
<evidence type="ECO:0000313" key="2">
    <source>
        <dbReference type="EMBL" id="PCH35923.1"/>
    </source>
</evidence>
<feature type="region of interest" description="Disordered" evidence="1">
    <location>
        <begin position="56"/>
        <end position="84"/>
    </location>
</feature>
<dbReference type="STRING" id="742152.A0A2H3J814"/>
<accession>A0A2H3J814</accession>
<dbReference type="OrthoDB" id="10256743at2759"/>
<feature type="region of interest" description="Disordered" evidence="1">
    <location>
        <begin position="223"/>
        <end position="264"/>
    </location>
</feature>
<dbReference type="Proteomes" id="UP000218811">
    <property type="component" value="Unassembled WGS sequence"/>
</dbReference>
<feature type="compositionally biased region" description="Basic residues" evidence="1">
    <location>
        <begin position="60"/>
        <end position="75"/>
    </location>
</feature>
<evidence type="ECO:0000313" key="3">
    <source>
        <dbReference type="Proteomes" id="UP000218811"/>
    </source>
</evidence>
<keyword evidence="3" id="KW-1185">Reference proteome</keyword>